<feature type="region of interest" description="Disordered" evidence="1">
    <location>
        <begin position="580"/>
        <end position="607"/>
    </location>
</feature>
<feature type="transmembrane region" description="Helical" evidence="2">
    <location>
        <begin position="341"/>
        <end position="361"/>
    </location>
</feature>
<evidence type="ECO:0000313" key="4">
    <source>
        <dbReference type="Proteomes" id="UP001190700"/>
    </source>
</evidence>
<keyword evidence="2" id="KW-0472">Membrane</keyword>
<name>A0AAE0G1N6_9CHLO</name>
<keyword evidence="2" id="KW-1133">Transmembrane helix</keyword>
<evidence type="ECO:0000313" key="3">
    <source>
        <dbReference type="EMBL" id="KAK3269874.1"/>
    </source>
</evidence>
<sequence length="607" mass="64994">MEEAFGAAISAAIASTAAATMAVSAATMPVGGTSSASNVVSVQELAMSIQFFACCRYLVIRDIPKVYTDILKQLKWVNFQLDWPVSSSSESCADEADSESTTEDYKYSFLPETGTGNAISSWFNTAVAVSTVLTVSVVVCKAAKWKLRSRMPSFLEMPRPQITIVSLAVPGMCQGAGFILAVAWNDPAADVIALRILTFIVLALVVGLLWMMVRTIQRGVFTQLLVRFDSDAMKWKADSRAGIRFLRRFEPLIGAFSGPADCAKPSTSEKLVVMTRPLVLVKGAVNALLLGVFVKSTPHCNDEADAAHGAVQIALLMLCTGANVAFLTWLQPYCQSWRQYLAALAGVCDFGSITVSAAIHAGHSEAIWVLTAMQAISIVVQVVTMWAMLGFKVHTFIQARQDKRRSSVASSTTSSFAERTASSRKNTSPSSPSIGDTLEAANFVNPFFNKSLAHAPSLSEGSAKRSGSQAGSDAGNFEDFFVTSNSSDPEIDAGEVKMALLSSTMEVLSPKTWTPNPALDGEPVEANTQVDHAQEEENTKPELDAPPLLVPAPHAAKLQMLFPVEEGASTEPPLLQNTSLASHEGERIEDISLQVDAGINEPLPTAM</sequence>
<feature type="transmembrane region" description="Helical" evidence="2">
    <location>
        <begin position="164"/>
        <end position="185"/>
    </location>
</feature>
<feature type="compositionally biased region" description="Basic and acidic residues" evidence="1">
    <location>
        <begin position="532"/>
        <end position="543"/>
    </location>
</feature>
<proteinExistence type="predicted"/>
<protein>
    <submittedName>
        <fullName evidence="3">Uncharacterized protein</fullName>
    </submittedName>
</protein>
<gene>
    <name evidence="3" type="ORF">CYMTET_21704</name>
</gene>
<organism evidence="3 4">
    <name type="scientific">Cymbomonas tetramitiformis</name>
    <dbReference type="NCBI Taxonomy" id="36881"/>
    <lineage>
        <taxon>Eukaryota</taxon>
        <taxon>Viridiplantae</taxon>
        <taxon>Chlorophyta</taxon>
        <taxon>Pyramimonadophyceae</taxon>
        <taxon>Pyramimonadales</taxon>
        <taxon>Pyramimonadaceae</taxon>
        <taxon>Cymbomonas</taxon>
    </lineage>
</organism>
<feature type="transmembrane region" description="Helical" evidence="2">
    <location>
        <begin position="367"/>
        <end position="391"/>
    </location>
</feature>
<reference evidence="3 4" key="1">
    <citation type="journal article" date="2015" name="Genome Biol. Evol.">
        <title>Comparative Genomics of a Bacterivorous Green Alga Reveals Evolutionary Causalities and Consequences of Phago-Mixotrophic Mode of Nutrition.</title>
        <authorList>
            <person name="Burns J.A."/>
            <person name="Paasch A."/>
            <person name="Narechania A."/>
            <person name="Kim E."/>
        </authorList>
    </citation>
    <scope>NUCLEOTIDE SEQUENCE [LARGE SCALE GENOMIC DNA]</scope>
    <source>
        <strain evidence="3 4">PLY_AMNH</strain>
    </source>
</reference>
<feature type="transmembrane region" description="Helical" evidence="2">
    <location>
        <begin position="122"/>
        <end position="143"/>
    </location>
</feature>
<accession>A0AAE0G1N6</accession>
<evidence type="ECO:0000256" key="1">
    <source>
        <dbReference type="SAM" id="MobiDB-lite"/>
    </source>
</evidence>
<evidence type="ECO:0000256" key="2">
    <source>
        <dbReference type="SAM" id="Phobius"/>
    </source>
</evidence>
<feature type="region of interest" description="Disordered" evidence="1">
    <location>
        <begin position="408"/>
        <end position="434"/>
    </location>
</feature>
<keyword evidence="2" id="KW-0812">Transmembrane</keyword>
<feature type="region of interest" description="Disordered" evidence="1">
    <location>
        <begin position="528"/>
        <end position="549"/>
    </location>
</feature>
<comment type="caution">
    <text evidence="3">The sequence shown here is derived from an EMBL/GenBank/DDBJ whole genome shotgun (WGS) entry which is preliminary data.</text>
</comment>
<dbReference type="Proteomes" id="UP001190700">
    <property type="component" value="Unassembled WGS sequence"/>
</dbReference>
<dbReference type="EMBL" id="LGRX02010703">
    <property type="protein sequence ID" value="KAK3269874.1"/>
    <property type="molecule type" value="Genomic_DNA"/>
</dbReference>
<dbReference type="AlphaFoldDB" id="A0AAE0G1N6"/>
<feature type="transmembrane region" description="Helical" evidence="2">
    <location>
        <begin position="191"/>
        <end position="213"/>
    </location>
</feature>
<feature type="transmembrane region" description="Helical" evidence="2">
    <location>
        <begin position="277"/>
        <end position="294"/>
    </location>
</feature>
<feature type="transmembrane region" description="Helical" evidence="2">
    <location>
        <begin position="306"/>
        <end position="329"/>
    </location>
</feature>
<keyword evidence="4" id="KW-1185">Reference proteome</keyword>